<dbReference type="Proteomes" id="UP000065261">
    <property type="component" value="Chromosome I"/>
</dbReference>
<dbReference type="PATRIC" id="fig|1315283.4.peg.793"/>
<keyword evidence="3" id="KW-0597">Phosphoprotein</keyword>
<evidence type="ECO:0000256" key="7">
    <source>
        <dbReference type="ARBA" id="ARBA00023136"/>
    </source>
</evidence>
<keyword evidence="4" id="KW-0808">Transferase</keyword>
<accession>A0A0U2MN65</accession>
<dbReference type="AlphaFoldDB" id="A0A0U2MN65"/>
<dbReference type="PANTHER" id="PTHR45453:SF1">
    <property type="entry name" value="PHOSPHATE REGULON SENSOR PROTEIN PHOR"/>
    <property type="match status" value="1"/>
</dbReference>
<evidence type="ECO:0000256" key="6">
    <source>
        <dbReference type="ARBA" id="ARBA00023012"/>
    </source>
</evidence>
<dbReference type="Pfam" id="PF13188">
    <property type="entry name" value="PAS_8"/>
    <property type="match status" value="1"/>
</dbReference>
<dbReference type="InterPro" id="IPR003594">
    <property type="entry name" value="HATPase_dom"/>
</dbReference>
<dbReference type="EC" id="2.7.13.3" evidence="2"/>
<evidence type="ECO:0000256" key="3">
    <source>
        <dbReference type="ARBA" id="ARBA00022553"/>
    </source>
</evidence>
<dbReference type="CDD" id="cd00130">
    <property type="entry name" value="PAS"/>
    <property type="match status" value="1"/>
</dbReference>
<dbReference type="GO" id="GO:0000155">
    <property type="term" value="F:phosphorelay sensor kinase activity"/>
    <property type="evidence" value="ECO:0007669"/>
    <property type="project" value="InterPro"/>
</dbReference>
<dbReference type="InterPro" id="IPR005467">
    <property type="entry name" value="His_kinase_dom"/>
</dbReference>
<sequence>MLIKDGINCAFKAVSTSIRDLIMALASVLKPQFISANQYNPCLLQEEYIGELSDLRKQASWLSHLVDTMPAGVIVLDGKGMIAKANQIAIDMLGEPLEGEKWFSVIQRSFRPQQDDGHEVSLKDGRLIKLDITALAPEPGQLILMTDLSETRRLQKRVAHMQRLSALGKMVASLAHQVRTPLSAAMLYAANLGSKRLPEASRDNFQTKLMSRLKDLENQVNDMLLFAKSGDQHVVEQVSMQQLLSEVKAGADAMVTLNNSELGVSLPEPDITILGNKTALASAIQNLIHNSIQIIGAGAQVQVSAMRDLQTPDFVRISVSDNGPGVDLQQVDKLFEPFFTTSSQGTGLGLAVVSSVANAHQGRIEVTNNVHGGACFNLLLPISAASKLEESL</sequence>
<dbReference type="CDD" id="cd00082">
    <property type="entry name" value="HisKA"/>
    <property type="match status" value="1"/>
</dbReference>
<dbReference type="InterPro" id="IPR000014">
    <property type="entry name" value="PAS"/>
</dbReference>
<evidence type="ECO:0000313" key="11">
    <source>
        <dbReference type="Proteomes" id="UP000065261"/>
    </source>
</evidence>
<reference evidence="10 11" key="1">
    <citation type="submission" date="2015-03" db="EMBL/GenBank/DDBJ databases">
        <authorList>
            <person name="Murphy D."/>
        </authorList>
    </citation>
    <scope>NUCLEOTIDE SEQUENCE [LARGE SCALE GENOMIC DNA]</scope>
    <source>
        <strain evidence="10 11">KMM 520</strain>
    </source>
</reference>
<evidence type="ECO:0000313" key="10">
    <source>
        <dbReference type="EMBL" id="ALS32196.1"/>
    </source>
</evidence>
<dbReference type="PANTHER" id="PTHR45453">
    <property type="entry name" value="PHOSPHATE REGULON SENSOR PROTEIN PHOR"/>
    <property type="match status" value="1"/>
</dbReference>
<dbReference type="InterPro" id="IPR036890">
    <property type="entry name" value="HATPase_C_sf"/>
</dbReference>
<dbReference type="SMART" id="SM00091">
    <property type="entry name" value="PAS"/>
    <property type="match status" value="1"/>
</dbReference>
<organism evidence="10">
    <name type="scientific">Pseudoalteromonas translucida KMM 520</name>
    <dbReference type="NCBI Taxonomy" id="1315283"/>
    <lineage>
        <taxon>Bacteria</taxon>
        <taxon>Pseudomonadati</taxon>
        <taxon>Pseudomonadota</taxon>
        <taxon>Gammaproteobacteria</taxon>
        <taxon>Alteromonadales</taxon>
        <taxon>Pseudoalteromonadaceae</taxon>
        <taxon>Pseudoalteromonas</taxon>
    </lineage>
</organism>
<proteinExistence type="predicted"/>
<keyword evidence="6" id="KW-0902">Two-component regulatory system</keyword>
<dbReference type="PRINTS" id="PR00344">
    <property type="entry name" value="BCTRLSENSOR"/>
</dbReference>
<feature type="domain" description="PAS" evidence="9">
    <location>
        <begin position="58"/>
        <end position="94"/>
    </location>
</feature>
<comment type="catalytic activity">
    <reaction evidence="1">
        <text>ATP + protein L-histidine = ADP + protein N-phospho-L-histidine.</text>
        <dbReference type="EC" id="2.7.13.3"/>
    </reaction>
</comment>
<dbReference type="Pfam" id="PF00512">
    <property type="entry name" value="HisKA"/>
    <property type="match status" value="1"/>
</dbReference>
<dbReference type="InterPro" id="IPR035965">
    <property type="entry name" value="PAS-like_dom_sf"/>
</dbReference>
<dbReference type="SMART" id="SM00387">
    <property type="entry name" value="HATPase_c"/>
    <property type="match status" value="1"/>
</dbReference>
<dbReference type="Pfam" id="PF02518">
    <property type="entry name" value="HATPase_c"/>
    <property type="match status" value="1"/>
</dbReference>
<dbReference type="PROSITE" id="PS50112">
    <property type="entry name" value="PAS"/>
    <property type="match status" value="1"/>
</dbReference>
<dbReference type="GO" id="GO:0005886">
    <property type="term" value="C:plasma membrane"/>
    <property type="evidence" value="ECO:0007669"/>
    <property type="project" value="TreeGrafter"/>
</dbReference>
<dbReference type="EMBL" id="CP011034">
    <property type="protein sequence ID" value="ALS32196.1"/>
    <property type="molecule type" value="Genomic_DNA"/>
</dbReference>
<dbReference type="SUPFAM" id="SSF47384">
    <property type="entry name" value="Homodimeric domain of signal transducing histidine kinase"/>
    <property type="match status" value="1"/>
</dbReference>
<evidence type="ECO:0000256" key="5">
    <source>
        <dbReference type="ARBA" id="ARBA00022777"/>
    </source>
</evidence>
<keyword evidence="7" id="KW-0472">Membrane</keyword>
<dbReference type="GO" id="GO:0016036">
    <property type="term" value="P:cellular response to phosphate starvation"/>
    <property type="evidence" value="ECO:0007669"/>
    <property type="project" value="TreeGrafter"/>
</dbReference>
<name>A0A0U2MN65_9GAMM</name>
<feature type="domain" description="Histidine kinase" evidence="8">
    <location>
        <begin position="173"/>
        <end position="384"/>
    </location>
</feature>
<dbReference type="Gene3D" id="1.10.287.130">
    <property type="match status" value="1"/>
</dbReference>
<keyword evidence="5 10" id="KW-0418">Kinase</keyword>
<dbReference type="GO" id="GO:0004721">
    <property type="term" value="F:phosphoprotein phosphatase activity"/>
    <property type="evidence" value="ECO:0007669"/>
    <property type="project" value="TreeGrafter"/>
</dbReference>
<dbReference type="InterPro" id="IPR003661">
    <property type="entry name" value="HisK_dim/P_dom"/>
</dbReference>
<dbReference type="KEGG" id="ptn:PTRA_a0899"/>
<dbReference type="Gene3D" id="3.30.450.20">
    <property type="entry name" value="PAS domain"/>
    <property type="match status" value="1"/>
</dbReference>
<evidence type="ECO:0000256" key="4">
    <source>
        <dbReference type="ARBA" id="ARBA00022679"/>
    </source>
</evidence>
<protein>
    <recommendedName>
        <fullName evidence="2">histidine kinase</fullName>
        <ecNumber evidence="2">2.7.13.3</ecNumber>
    </recommendedName>
</protein>
<gene>
    <name evidence="10" type="primary">flrB</name>
    <name evidence="10" type="ORF">PTRA_a0899</name>
</gene>
<dbReference type="InterPro" id="IPR036097">
    <property type="entry name" value="HisK_dim/P_sf"/>
</dbReference>
<evidence type="ECO:0000256" key="1">
    <source>
        <dbReference type="ARBA" id="ARBA00000085"/>
    </source>
</evidence>
<evidence type="ECO:0000259" key="9">
    <source>
        <dbReference type="PROSITE" id="PS50112"/>
    </source>
</evidence>
<evidence type="ECO:0000259" key="8">
    <source>
        <dbReference type="PROSITE" id="PS50109"/>
    </source>
</evidence>
<dbReference type="SUPFAM" id="SSF55874">
    <property type="entry name" value="ATPase domain of HSP90 chaperone/DNA topoisomerase II/histidine kinase"/>
    <property type="match status" value="1"/>
</dbReference>
<dbReference type="PROSITE" id="PS50109">
    <property type="entry name" value="HIS_KIN"/>
    <property type="match status" value="1"/>
</dbReference>
<dbReference type="InterPro" id="IPR050351">
    <property type="entry name" value="BphY/WalK/GraS-like"/>
</dbReference>
<dbReference type="InterPro" id="IPR004358">
    <property type="entry name" value="Sig_transdc_His_kin-like_C"/>
</dbReference>
<dbReference type="SMART" id="SM00388">
    <property type="entry name" value="HisKA"/>
    <property type="match status" value="1"/>
</dbReference>
<dbReference type="SUPFAM" id="SSF55785">
    <property type="entry name" value="PYP-like sensor domain (PAS domain)"/>
    <property type="match status" value="1"/>
</dbReference>
<dbReference type="Gene3D" id="3.30.565.10">
    <property type="entry name" value="Histidine kinase-like ATPase, C-terminal domain"/>
    <property type="match status" value="1"/>
</dbReference>
<evidence type="ECO:0000256" key="2">
    <source>
        <dbReference type="ARBA" id="ARBA00012438"/>
    </source>
</evidence>